<feature type="transmembrane region" description="Helical" evidence="5">
    <location>
        <begin position="68"/>
        <end position="86"/>
    </location>
</feature>
<evidence type="ECO:0000256" key="1">
    <source>
        <dbReference type="ARBA" id="ARBA00004141"/>
    </source>
</evidence>
<dbReference type="Proteomes" id="UP000187735">
    <property type="component" value="Chromosome"/>
</dbReference>
<gene>
    <name evidence="6" type="ORF">Fuma_05687</name>
</gene>
<accession>A0A1P8WPN8</accession>
<evidence type="ECO:0000256" key="5">
    <source>
        <dbReference type="SAM" id="Phobius"/>
    </source>
</evidence>
<name>A0A1P8WPN8_9PLAN</name>
<evidence type="ECO:0000256" key="3">
    <source>
        <dbReference type="ARBA" id="ARBA00022989"/>
    </source>
</evidence>
<evidence type="ECO:0000256" key="4">
    <source>
        <dbReference type="ARBA" id="ARBA00023136"/>
    </source>
</evidence>
<dbReference type="PANTHER" id="PTHR36974:SF1">
    <property type="entry name" value="DOXX FAMILY MEMBRANE PROTEIN"/>
    <property type="match status" value="1"/>
</dbReference>
<keyword evidence="7" id="KW-1185">Reference proteome</keyword>
<dbReference type="InterPro" id="IPR032808">
    <property type="entry name" value="DoxX"/>
</dbReference>
<dbReference type="OrthoDB" id="327939at2"/>
<dbReference type="GO" id="GO:0016020">
    <property type="term" value="C:membrane"/>
    <property type="evidence" value="ECO:0007669"/>
    <property type="project" value="UniProtKB-SubCell"/>
</dbReference>
<dbReference type="EMBL" id="CP017641">
    <property type="protein sequence ID" value="APZ96024.1"/>
    <property type="molecule type" value="Genomic_DNA"/>
</dbReference>
<dbReference type="RefSeq" id="WP_077027101.1">
    <property type="nucleotide sequence ID" value="NZ_CP017641.1"/>
</dbReference>
<organism evidence="6 7">
    <name type="scientific">Fuerstiella marisgermanici</name>
    <dbReference type="NCBI Taxonomy" id="1891926"/>
    <lineage>
        <taxon>Bacteria</taxon>
        <taxon>Pseudomonadati</taxon>
        <taxon>Planctomycetota</taxon>
        <taxon>Planctomycetia</taxon>
        <taxon>Planctomycetales</taxon>
        <taxon>Planctomycetaceae</taxon>
        <taxon>Fuerstiella</taxon>
    </lineage>
</organism>
<sequence length="133" mass="14881">MRRVKTASKFLLAIFMIGAGTMHFVNPEFFLRIMPPYLPLHAELVMISGAGEILLGVLLLVPKLSYMAAWGIIALLIAVYPANIYLYQNQDLMPAPPLVHLLRLPMQGLLILWAYWHTKDATHDAASSEPGRL</sequence>
<dbReference type="AlphaFoldDB" id="A0A1P8WPN8"/>
<dbReference type="PANTHER" id="PTHR36974">
    <property type="entry name" value="MEMBRANE PROTEIN-RELATED"/>
    <property type="match status" value="1"/>
</dbReference>
<evidence type="ECO:0000313" key="6">
    <source>
        <dbReference type="EMBL" id="APZ96024.1"/>
    </source>
</evidence>
<keyword evidence="4 5" id="KW-0472">Membrane</keyword>
<evidence type="ECO:0000313" key="7">
    <source>
        <dbReference type="Proteomes" id="UP000187735"/>
    </source>
</evidence>
<reference evidence="6 7" key="1">
    <citation type="journal article" date="2016" name="Front. Microbiol.">
        <title>Fuerstia marisgermanicae gen. nov., sp. nov., an Unusual Member of the Phylum Planctomycetes from the German Wadden Sea.</title>
        <authorList>
            <person name="Kohn T."/>
            <person name="Heuer A."/>
            <person name="Jogler M."/>
            <person name="Vollmers J."/>
            <person name="Boedeker C."/>
            <person name="Bunk B."/>
            <person name="Rast P."/>
            <person name="Borchert D."/>
            <person name="Glockner I."/>
            <person name="Freese H.M."/>
            <person name="Klenk H.P."/>
            <person name="Overmann J."/>
            <person name="Kaster A.K."/>
            <person name="Rohde M."/>
            <person name="Wiegand S."/>
            <person name="Jogler C."/>
        </authorList>
    </citation>
    <scope>NUCLEOTIDE SEQUENCE [LARGE SCALE GENOMIC DNA]</scope>
    <source>
        <strain evidence="6 7">NH11</strain>
    </source>
</reference>
<proteinExistence type="predicted"/>
<dbReference type="Pfam" id="PF13564">
    <property type="entry name" value="DoxX_2"/>
    <property type="match status" value="1"/>
</dbReference>
<evidence type="ECO:0000256" key="2">
    <source>
        <dbReference type="ARBA" id="ARBA00022692"/>
    </source>
</evidence>
<comment type="subcellular location">
    <subcellularLocation>
        <location evidence="1">Membrane</location>
        <topology evidence="1">Multi-pass membrane protein</topology>
    </subcellularLocation>
</comment>
<feature type="transmembrane region" description="Helical" evidence="5">
    <location>
        <begin position="37"/>
        <end position="61"/>
    </location>
</feature>
<keyword evidence="2 5" id="KW-0812">Transmembrane</keyword>
<dbReference type="STRING" id="1891926.Fuma_05687"/>
<feature type="transmembrane region" description="Helical" evidence="5">
    <location>
        <begin position="7"/>
        <end position="25"/>
    </location>
</feature>
<feature type="transmembrane region" description="Helical" evidence="5">
    <location>
        <begin position="98"/>
        <end position="116"/>
    </location>
</feature>
<dbReference type="KEGG" id="fmr:Fuma_05687"/>
<keyword evidence="3 5" id="KW-1133">Transmembrane helix</keyword>
<protein>
    <submittedName>
        <fullName evidence="6">Putative membrane protein</fullName>
    </submittedName>
</protein>